<evidence type="ECO:0000256" key="9">
    <source>
        <dbReference type="RuleBase" id="RU363032"/>
    </source>
</evidence>
<dbReference type="RefSeq" id="WP_341627104.1">
    <property type="nucleotide sequence ID" value="NZ_JBAKBA010000007.1"/>
</dbReference>
<comment type="similarity">
    <text evidence="8">Belongs to the binding-protein-dependent transport system permease family. OppBC subfamily.</text>
</comment>
<gene>
    <name evidence="11" type="ORF">V6255_04765</name>
</gene>
<reference evidence="11 12" key="1">
    <citation type="submission" date="2024-02" db="EMBL/GenBank/DDBJ databases">
        <title>Bacteria isolated from the canopy kelp, Nereocystis luetkeana.</title>
        <authorList>
            <person name="Pfister C.A."/>
            <person name="Younker I.T."/>
            <person name="Light S.H."/>
        </authorList>
    </citation>
    <scope>NUCLEOTIDE SEQUENCE [LARGE SCALE GENOMIC DNA]</scope>
    <source>
        <strain evidence="11 12">TI.2.07</strain>
    </source>
</reference>
<feature type="transmembrane region" description="Helical" evidence="9">
    <location>
        <begin position="9"/>
        <end position="26"/>
    </location>
</feature>
<feature type="transmembrane region" description="Helical" evidence="9">
    <location>
        <begin position="113"/>
        <end position="141"/>
    </location>
</feature>
<evidence type="ECO:0000256" key="4">
    <source>
        <dbReference type="ARBA" id="ARBA00022519"/>
    </source>
</evidence>
<proteinExistence type="inferred from homology"/>
<keyword evidence="7 9" id="KW-0472">Membrane</keyword>
<evidence type="ECO:0000256" key="7">
    <source>
        <dbReference type="ARBA" id="ARBA00023136"/>
    </source>
</evidence>
<feature type="transmembrane region" description="Helical" evidence="9">
    <location>
        <begin position="75"/>
        <end position="101"/>
    </location>
</feature>
<comment type="subcellular location">
    <subcellularLocation>
        <location evidence="1">Cell inner membrane</location>
        <topology evidence="1">Multi-pass membrane protein</topology>
    </subcellularLocation>
    <subcellularLocation>
        <location evidence="9">Cell membrane</location>
        <topology evidence="9">Multi-pass membrane protein</topology>
    </subcellularLocation>
</comment>
<dbReference type="PANTHER" id="PTHR43163">
    <property type="entry name" value="DIPEPTIDE TRANSPORT SYSTEM PERMEASE PROTEIN DPPB-RELATED"/>
    <property type="match status" value="1"/>
</dbReference>
<evidence type="ECO:0000256" key="8">
    <source>
        <dbReference type="ARBA" id="ARBA00024202"/>
    </source>
</evidence>
<name>A0ABU9H9P5_9GAMM</name>
<feature type="transmembrane region" description="Helical" evidence="9">
    <location>
        <begin position="249"/>
        <end position="267"/>
    </location>
</feature>
<dbReference type="Gene3D" id="1.10.3720.10">
    <property type="entry name" value="MetI-like"/>
    <property type="match status" value="1"/>
</dbReference>
<dbReference type="PROSITE" id="PS50928">
    <property type="entry name" value="ABC_TM1"/>
    <property type="match status" value="1"/>
</dbReference>
<feature type="transmembrane region" description="Helical" evidence="9">
    <location>
        <begin position="287"/>
        <end position="313"/>
    </location>
</feature>
<keyword evidence="4" id="KW-0997">Cell inner membrane</keyword>
<dbReference type="Pfam" id="PF00528">
    <property type="entry name" value="BPD_transp_1"/>
    <property type="match status" value="1"/>
</dbReference>
<dbReference type="SUPFAM" id="SSF161098">
    <property type="entry name" value="MetI-like"/>
    <property type="match status" value="1"/>
</dbReference>
<evidence type="ECO:0000256" key="5">
    <source>
        <dbReference type="ARBA" id="ARBA00022692"/>
    </source>
</evidence>
<dbReference type="InterPro" id="IPR000515">
    <property type="entry name" value="MetI-like"/>
</dbReference>
<keyword evidence="2 9" id="KW-0813">Transport</keyword>
<evidence type="ECO:0000256" key="1">
    <source>
        <dbReference type="ARBA" id="ARBA00004429"/>
    </source>
</evidence>
<evidence type="ECO:0000256" key="3">
    <source>
        <dbReference type="ARBA" id="ARBA00022475"/>
    </source>
</evidence>
<dbReference type="EMBL" id="JBAKBA010000007">
    <property type="protein sequence ID" value="MEL0658448.1"/>
    <property type="molecule type" value="Genomic_DNA"/>
</dbReference>
<keyword evidence="12" id="KW-1185">Reference proteome</keyword>
<dbReference type="Proteomes" id="UP001366060">
    <property type="component" value="Unassembled WGS sequence"/>
</dbReference>
<organism evidence="11 12">
    <name type="scientific">Psychromonas arctica</name>
    <dbReference type="NCBI Taxonomy" id="168275"/>
    <lineage>
        <taxon>Bacteria</taxon>
        <taxon>Pseudomonadati</taxon>
        <taxon>Pseudomonadota</taxon>
        <taxon>Gammaproteobacteria</taxon>
        <taxon>Alteromonadales</taxon>
        <taxon>Psychromonadaceae</taxon>
        <taxon>Psychromonas</taxon>
    </lineage>
</organism>
<accession>A0ABU9H9P5</accession>
<sequence>MLSFLIRRLNLLLITAFILTIIAFMIDRTVTINHATEKLDQGNFVLQYFSYLWQILSGNLGYSTIDQQGLLKRGLIFFASTLELCFIALLFSNLIAIPLGLLAGLFRNTKLDYIIMTIAIIGLALPVFWVGVMAVLLPSIGGDILPVDGNLSLVYDIPVVSGFLLIDTLLVTQQYGFFAFIDRVAHLILPALVLSFFLVAEIVRLTRHSMTMVMRSNYIQTAYAKGFSRTKIVFTHAIKNALPPIIPQLRLQLSTIISFAMTIEIVFNLNGIGKWLFTSLKSGDYLVLPAGMLIITGFILMFSIATEVFMVIISPLRRGSLYVDK</sequence>
<comment type="caution">
    <text evidence="11">The sequence shown here is derived from an EMBL/GenBank/DDBJ whole genome shotgun (WGS) entry which is preliminary data.</text>
</comment>
<dbReference type="CDD" id="cd06261">
    <property type="entry name" value="TM_PBP2"/>
    <property type="match status" value="1"/>
</dbReference>
<feature type="domain" description="ABC transmembrane type-1" evidence="10">
    <location>
        <begin position="78"/>
        <end position="306"/>
    </location>
</feature>
<keyword evidence="3" id="KW-1003">Cell membrane</keyword>
<evidence type="ECO:0000256" key="2">
    <source>
        <dbReference type="ARBA" id="ARBA00022448"/>
    </source>
</evidence>
<protein>
    <submittedName>
        <fullName evidence="11">ABC transporter permease subunit</fullName>
    </submittedName>
</protein>
<evidence type="ECO:0000313" key="11">
    <source>
        <dbReference type="EMBL" id="MEL0658448.1"/>
    </source>
</evidence>
<dbReference type="InterPro" id="IPR035906">
    <property type="entry name" value="MetI-like_sf"/>
</dbReference>
<keyword evidence="5 9" id="KW-0812">Transmembrane</keyword>
<evidence type="ECO:0000259" key="10">
    <source>
        <dbReference type="PROSITE" id="PS50928"/>
    </source>
</evidence>
<feature type="transmembrane region" description="Helical" evidence="9">
    <location>
        <begin position="184"/>
        <end position="205"/>
    </location>
</feature>
<evidence type="ECO:0000313" key="12">
    <source>
        <dbReference type="Proteomes" id="UP001366060"/>
    </source>
</evidence>
<dbReference type="PANTHER" id="PTHR43163:SF4">
    <property type="entry name" value="PUTRESCINE EXPORT SYSTEM PERMEASE PROTEIN SAPB"/>
    <property type="match status" value="1"/>
</dbReference>
<evidence type="ECO:0000256" key="6">
    <source>
        <dbReference type="ARBA" id="ARBA00022989"/>
    </source>
</evidence>
<keyword evidence="6 9" id="KW-1133">Transmembrane helix</keyword>